<evidence type="ECO:0000313" key="2">
    <source>
        <dbReference type="EMBL" id="ORB14642.1"/>
    </source>
</evidence>
<dbReference type="EMBL" id="AP022583">
    <property type="protein sequence ID" value="BBY08048.1"/>
    <property type="molecule type" value="Genomic_DNA"/>
</dbReference>
<accession>A0A7I7PHE4</accession>
<name>A0A7I7PHE4_9MYCO</name>
<reference evidence="2 3" key="1">
    <citation type="submission" date="2017-02" db="EMBL/GenBank/DDBJ databases">
        <title>The new phylogeny of genus Mycobacterium.</title>
        <authorList>
            <person name="Tortoli E."/>
            <person name="Trovato A."/>
            <person name="Cirillo D.M."/>
        </authorList>
    </citation>
    <scope>NUCLEOTIDE SEQUENCE [LARGE SCALE GENOMIC DNA]</scope>
    <source>
        <strain evidence="2 3">DSM 45145</strain>
    </source>
</reference>
<keyword evidence="3" id="KW-1185">Reference proteome</keyword>
<evidence type="ECO:0000313" key="4">
    <source>
        <dbReference type="Proteomes" id="UP000466894"/>
    </source>
</evidence>
<dbReference type="KEGG" id="mnv:MNVI_33660"/>
<gene>
    <name evidence="2" type="ORF">BST37_10890</name>
    <name evidence="1" type="ORF">MNVI_33660</name>
</gene>
<evidence type="ECO:0000313" key="1">
    <source>
        <dbReference type="EMBL" id="BBY08048.1"/>
    </source>
</evidence>
<dbReference type="Proteomes" id="UP000192374">
    <property type="component" value="Unassembled WGS sequence"/>
</dbReference>
<dbReference type="RefSeq" id="WP_083087719.1">
    <property type="nucleotide sequence ID" value="NZ_AP022583.1"/>
</dbReference>
<dbReference type="Proteomes" id="UP000466894">
    <property type="component" value="Chromosome"/>
</dbReference>
<protein>
    <submittedName>
        <fullName evidence="1">Uncharacterized protein</fullName>
    </submittedName>
</protein>
<dbReference type="EMBL" id="MVIC01000016">
    <property type="protein sequence ID" value="ORB14642.1"/>
    <property type="molecule type" value="Genomic_DNA"/>
</dbReference>
<proteinExistence type="predicted"/>
<reference evidence="1" key="3">
    <citation type="submission" date="2020-02" db="EMBL/GenBank/DDBJ databases">
        <authorList>
            <person name="Matsumoto Y."/>
            <person name="Motooka D."/>
            <person name="Nakamura S."/>
        </authorList>
    </citation>
    <scope>NUCLEOTIDE SEQUENCE</scope>
    <source>
        <strain evidence="1">JCM 16367</strain>
    </source>
</reference>
<evidence type="ECO:0000313" key="3">
    <source>
        <dbReference type="Proteomes" id="UP000192374"/>
    </source>
</evidence>
<sequence>MTEQPSQKPLTVAQEVLDQIAATAKAAAKEIDAGAYNLDDRIKAMHRLWALSVQGWAAWVQAAVSGPGFSVKWDAAPAPSEPIPVAADPKYRRNIEVTTSFTQVGDPSTVIPNNQIKFIPPVLDAGATQFQIAVMNPDLSGRAYTGEVRLTAITPAGTPPGQQILPIPDVEL</sequence>
<organism evidence="1 4">
    <name type="scientific">Mycobacterium noviomagense</name>
    <dbReference type="NCBI Taxonomy" id="459858"/>
    <lineage>
        <taxon>Bacteria</taxon>
        <taxon>Bacillati</taxon>
        <taxon>Actinomycetota</taxon>
        <taxon>Actinomycetes</taxon>
        <taxon>Mycobacteriales</taxon>
        <taxon>Mycobacteriaceae</taxon>
        <taxon>Mycobacterium</taxon>
    </lineage>
</organism>
<reference evidence="1 4" key="2">
    <citation type="journal article" date="2019" name="Emerg. Microbes Infect.">
        <title>Comprehensive subspecies identification of 175 nontuberculous mycobacteria species based on 7547 genomic profiles.</title>
        <authorList>
            <person name="Matsumoto Y."/>
            <person name="Kinjo T."/>
            <person name="Motooka D."/>
            <person name="Nabeya D."/>
            <person name="Jung N."/>
            <person name="Uechi K."/>
            <person name="Horii T."/>
            <person name="Iida T."/>
            <person name="Fujita J."/>
            <person name="Nakamura S."/>
        </authorList>
    </citation>
    <scope>NUCLEOTIDE SEQUENCE [LARGE SCALE GENOMIC DNA]</scope>
    <source>
        <strain evidence="1 4">JCM 16367</strain>
    </source>
</reference>
<dbReference type="AlphaFoldDB" id="A0A7I7PHE4"/>